<reference evidence="2" key="1">
    <citation type="submission" date="2023-06" db="EMBL/GenBank/DDBJ databases">
        <title>Genome-scale phylogeny and comparative genomics of the fungal order Sordariales.</title>
        <authorList>
            <consortium name="Lawrence Berkeley National Laboratory"/>
            <person name="Hensen N."/>
            <person name="Bonometti L."/>
            <person name="Westerberg I."/>
            <person name="Brannstrom I.O."/>
            <person name="Guillou S."/>
            <person name="Cros-Aarteil S."/>
            <person name="Calhoun S."/>
            <person name="Haridas S."/>
            <person name="Kuo A."/>
            <person name="Mondo S."/>
            <person name="Pangilinan J."/>
            <person name="Riley R."/>
            <person name="Labutti K."/>
            <person name="Andreopoulos B."/>
            <person name="Lipzen A."/>
            <person name="Chen C."/>
            <person name="Yanf M."/>
            <person name="Daum C."/>
            <person name="Ng V."/>
            <person name="Clum A."/>
            <person name="Steindorff A."/>
            <person name="Ohm R."/>
            <person name="Martin F."/>
            <person name="Silar P."/>
            <person name="Natvig D."/>
            <person name="Lalanne C."/>
            <person name="Gautier V."/>
            <person name="Ament-Velasquez S.L."/>
            <person name="Kruys A."/>
            <person name="Hutchinson M.I."/>
            <person name="Powell A.J."/>
            <person name="Barry K."/>
            <person name="Miller A.N."/>
            <person name="Grigoriev I.V."/>
            <person name="Debuchy R."/>
            <person name="Gladieux P."/>
            <person name="Thoren M.H."/>
            <person name="Johannesson H."/>
        </authorList>
    </citation>
    <scope>NUCLEOTIDE SEQUENCE</scope>
    <source>
        <strain evidence="2">SMH2532-1</strain>
    </source>
</reference>
<dbReference type="Proteomes" id="UP001174936">
    <property type="component" value="Unassembled WGS sequence"/>
</dbReference>
<organism evidence="2 3">
    <name type="scientific">Cercophora newfieldiana</name>
    <dbReference type="NCBI Taxonomy" id="92897"/>
    <lineage>
        <taxon>Eukaryota</taxon>
        <taxon>Fungi</taxon>
        <taxon>Dikarya</taxon>
        <taxon>Ascomycota</taxon>
        <taxon>Pezizomycotina</taxon>
        <taxon>Sordariomycetes</taxon>
        <taxon>Sordariomycetidae</taxon>
        <taxon>Sordariales</taxon>
        <taxon>Lasiosphaeriaceae</taxon>
        <taxon>Cercophora</taxon>
    </lineage>
</organism>
<gene>
    <name evidence="2" type="ORF">B0T16DRAFT_334210</name>
</gene>
<dbReference type="PANTHER" id="PTHR33112:SF16">
    <property type="entry name" value="HETEROKARYON INCOMPATIBILITY DOMAIN-CONTAINING PROTEIN"/>
    <property type="match status" value="1"/>
</dbReference>
<protein>
    <submittedName>
        <fullName evidence="2">Heterokaryon incompatibility protein-domain-containing protein</fullName>
    </submittedName>
</protein>
<comment type="caution">
    <text evidence="2">The sequence shown here is derived from an EMBL/GenBank/DDBJ whole genome shotgun (WGS) entry which is preliminary data.</text>
</comment>
<dbReference type="Pfam" id="PF06985">
    <property type="entry name" value="HET"/>
    <property type="match status" value="1"/>
</dbReference>
<proteinExistence type="predicted"/>
<dbReference type="EMBL" id="JAULSV010000006">
    <property type="protein sequence ID" value="KAK0642185.1"/>
    <property type="molecule type" value="Genomic_DNA"/>
</dbReference>
<name>A0AA40CKU5_9PEZI</name>
<dbReference type="InterPro" id="IPR010730">
    <property type="entry name" value="HET"/>
</dbReference>
<feature type="domain" description="Heterokaryon incompatibility" evidence="1">
    <location>
        <begin position="47"/>
        <end position="197"/>
    </location>
</feature>
<accession>A0AA40CKU5</accession>
<dbReference type="AlphaFoldDB" id="A0AA40CKU5"/>
<keyword evidence="3" id="KW-1185">Reference proteome</keyword>
<evidence type="ECO:0000259" key="1">
    <source>
        <dbReference type="Pfam" id="PF06985"/>
    </source>
</evidence>
<sequence length="446" mass="50468">MCCTTLAGETLDDRAGTSLPTRILNLNPRQGHDFVAVVEPGELVGRYCALSHCWGTTGKEPFRTTKDNLHRVMSGISIVELPRTFQEAIALTRALRIEYLWIDSLCIVQDDKLDWEKESKTMGQIYEQAFLVIAAAGSFDSTQGLFNIPRYPDRSIRVPYYSPDSKDLGSFNLTICNNLDNNPTFGPLAKRAWATQEWHLARRLVLFMPGGITFTCKVDSTDEMQGFADVRLEFCLIDDPTSTSQWFELLEQYSRRQLTFNTDRIPAILGIASEMGKRRSDEFTNGVWKKDLGKQLIWLRTDYYPQDPDQPHEHDLPDLPSWNWAALGGGYKKFLFELLTFNEELLERSCELGVVRLDPTSCVINAAGFLCRGTLPPAQRPQWLEAFCPMIFSQESDLQLLPAEGYMWGVGQGFGGDEEPMSQPFFINVDASDKENAKCQGFAVFD</sequence>
<dbReference type="PANTHER" id="PTHR33112">
    <property type="entry name" value="DOMAIN PROTEIN, PUTATIVE-RELATED"/>
    <property type="match status" value="1"/>
</dbReference>
<evidence type="ECO:0000313" key="2">
    <source>
        <dbReference type="EMBL" id="KAK0642185.1"/>
    </source>
</evidence>
<evidence type="ECO:0000313" key="3">
    <source>
        <dbReference type="Proteomes" id="UP001174936"/>
    </source>
</evidence>